<dbReference type="OrthoDB" id="10255630at2759"/>
<dbReference type="GO" id="GO:0007165">
    <property type="term" value="P:signal transduction"/>
    <property type="evidence" value="ECO:0007669"/>
    <property type="project" value="InterPro"/>
</dbReference>
<dbReference type="EMBL" id="ASPP01045344">
    <property type="protein sequence ID" value="ETN98948.1"/>
    <property type="molecule type" value="Genomic_DNA"/>
</dbReference>
<evidence type="ECO:0000256" key="2">
    <source>
        <dbReference type="ARBA" id="ARBA00022737"/>
    </source>
</evidence>
<dbReference type="PANTHER" id="PTHR19850">
    <property type="entry name" value="GUANINE NUCLEOTIDE-BINDING PROTEIN BETA G PROTEIN BETA"/>
    <property type="match status" value="1"/>
</dbReference>
<keyword evidence="2" id="KW-0677">Repeat</keyword>
<dbReference type="InterPro" id="IPR001632">
    <property type="entry name" value="WD40_G-protein_beta-like"/>
</dbReference>
<protein>
    <submittedName>
        <fullName evidence="3">Uncharacterized protein</fullName>
    </submittedName>
</protein>
<dbReference type="SUPFAM" id="SSF50978">
    <property type="entry name" value="WD40 repeat-like"/>
    <property type="match status" value="1"/>
</dbReference>
<gene>
    <name evidence="3" type="ORF">RFI_38539</name>
</gene>
<evidence type="ECO:0000313" key="4">
    <source>
        <dbReference type="Proteomes" id="UP000023152"/>
    </source>
</evidence>
<organism evidence="3 4">
    <name type="scientific">Reticulomyxa filosa</name>
    <dbReference type="NCBI Taxonomy" id="46433"/>
    <lineage>
        <taxon>Eukaryota</taxon>
        <taxon>Sar</taxon>
        <taxon>Rhizaria</taxon>
        <taxon>Retaria</taxon>
        <taxon>Foraminifera</taxon>
        <taxon>Monothalamids</taxon>
        <taxon>Reticulomyxidae</taxon>
        <taxon>Reticulomyxa</taxon>
    </lineage>
</organism>
<dbReference type="InterPro" id="IPR015943">
    <property type="entry name" value="WD40/YVTN_repeat-like_dom_sf"/>
</dbReference>
<dbReference type="InterPro" id="IPR036322">
    <property type="entry name" value="WD40_repeat_dom_sf"/>
</dbReference>
<dbReference type="PRINTS" id="PR00319">
    <property type="entry name" value="GPROTEINB"/>
</dbReference>
<dbReference type="Gene3D" id="2.130.10.10">
    <property type="entry name" value="YVTN repeat-like/Quinoprotein amine dehydrogenase"/>
    <property type="match status" value="1"/>
</dbReference>
<keyword evidence="4" id="KW-1185">Reference proteome</keyword>
<sequence>MGLSENKQLAITLNSAWVMTCAFSPSYDYTASSGLDNTVFIFRTTAKDNNAPTGGKFKSIVEFFFLKKKRIDLSVCYLHIFNWSKKKGGRKEKK</sequence>
<name>X6LBQ0_RETFI</name>
<dbReference type="InterPro" id="IPR016346">
    <property type="entry name" value="G-protein_beta_1-5"/>
</dbReference>
<reference evidence="3 4" key="1">
    <citation type="journal article" date="2013" name="Curr. Biol.">
        <title>The Genome of the Foraminiferan Reticulomyxa filosa.</title>
        <authorList>
            <person name="Glockner G."/>
            <person name="Hulsmann N."/>
            <person name="Schleicher M."/>
            <person name="Noegel A.A."/>
            <person name="Eichinger L."/>
            <person name="Gallinger C."/>
            <person name="Pawlowski J."/>
            <person name="Sierra R."/>
            <person name="Euteneuer U."/>
            <person name="Pillet L."/>
            <person name="Moustafa A."/>
            <person name="Platzer M."/>
            <person name="Groth M."/>
            <person name="Szafranski K."/>
            <person name="Schliwa M."/>
        </authorList>
    </citation>
    <scope>NUCLEOTIDE SEQUENCE [LARGE SCALE GENOMIC DNA]</scope>
</reference>
<comment type="caution">
    <text evidence="3">The sequence shown here is derived from an EMBL/GenBank/DDBJ whole genome shotgun (WGS) entry which is preliminary data.</text>
</comment>
<keyword evidence="1" id="KW-0853">WD repeat</keyword>
<dbReference type="AlphaFoldDB" id="X6LBQ0"/>
<accession>X6LBQ0</accession>
<dbReference type="Proteomes" id="UP000023152">
    <property type="component" value="Unassembled WGS sequence"/>
</dbReference>
<proteinExistence type="predicted"/>
<evidence type="ECO:0000313" key="3">
    <source>
        <dbReference type="EMBL" id="ETN98948.1"/>
    </source>
</evidence>
<evidence type="ECO:0000256" key="1">
    <source>
        <dbReference type="ARBA" id="ARBA00022574"/>
    </source>
</evidence>